<keyword evidence="3" id="KW-1185">Reference proteome</keyword>
<organism evidence="2 3">
    <name type="scientific">Phomopsis amygdali</name>
    <name type="common">Fusicoccum amygdali</name>
    <dbReference type="NCBI Taxonomy" id="1214568"/>
    <lineage>
        <taxon>Eukaryota</taxon>
        <taxon>Fungi</taxon>
        <taxon>Dikarya</taxon>
        <taxon>Ascomycota</taxon>
        <taxon>Pezizomycotina</taxon>
        <taxon>Sordariomycetes</taxon>
        <taxon>Sordariomycetidae</taxon>
        <taxon>Diaporthales</taxon>
        <taxon>Diaporthaceae</taxon>
        <taxon>Diaporthe</taxon>
    </lineage>
</organism>
<gene>
    <name evidence="2" type="ORF">N8I77_004643</name>
</gene>
<evidence type="ECO:0000313" key="2">
    <source>
        <dbReference type="EMBL" id="KAK2611288.1"/>
    </source>
</evidence>
<accession>A0AAD9W808</accession>
<protein>
    <recommendedName>
        <fullName evidence="1">DUF7905 domain-containing protein</fullName>
    </recommendedName>
</protein>
<dbReference type="Proteomes" id="UP001265746">
    <property type="component" value="Unassembled WGS sequence"/>
</dbReference>
<sequence>MSTNPTMDTMERHRAFTANGQDSRRAYLEHFTKIKKVEKTKFLGDTPKTGMLECQMALPGNTVAEDFIDETDPTTKKKLDEIKTLYNVWVNFSPGDCFVSLIGENTESLKEAKDALGAFLLSINQNVQSKMITLTHHSIAMTQVHVKIKPNNPDHSSYRPVTQKATTEKLSVTPLEEDLIDLSDDLEDSKESSFQHVIDAQGFKEISDATLAVLVDQFEARVREAGKRLRPVAGEFRVRAHMGMFTVKKRQSKKDTYHSDEELEKFLKMGANRGYIFVGHKLGNESWAARMLEIIYQTEDLNNPILAEFLAAEPTIISIRDIKPKYTLVLFAKDLKIEVDVAYCPQYRRNPEASSVRAFNFSRDKVVEVAVSCPDRKFDWHLAIEAESPANRVPTEIQDFIARGLKFKRPVLKESGINDDFPFTEMDPYMLRAAGIDQVACKVFWTFQTAEKPYCLEVSVYHEWGAGFPQDSKPNYQWKALNTAAVPRPMKSCGVSFYGQDWDDKMQEMNKPGGGRQADFANAFPDLFVTEDSTSSIEQFLREMQRLHDFTELASVTDQN</sequence>
<feature type="domain" description="DUF7905" evidence="1">
    <location>
        <begin position="227"/>
        <end position="522"/>
    </location>
</feature>
<dbReference type="Pfam" id="PF25482">
    <property type="entry name" value="DUF7905"/>
    <property type="match status" value="1"/>
</dbReference>
<dbReference type="AlphaFoldDB" id="A0AAD9W808"/>
<reference evidence="2" key="1">
    <citation type="submission" date="2023-06" db="EMBL/GenBank/DDBJ databases">
        <authorList>
            <person name="Noh H."/>
        </authorList>
    </citation>
    <scope>NUCLEOTIDE SEQUENCE</scope>
    <source>
        <strain evidence="2">DUCC20226</strain>
    </source>
</reference>
<dbReference type="InterPro" id="IPR057227">
    <property type="entry name" value="DUF7905"/>
</dbReference>
<dbReference type="EMBL" id="JAUJFL010000002">
    <property type="protein sequence ID" value="KAK2611288.1"/>
    <property type="molecule type" value="Genomic_DNA"/>
</dbReference>
<name>A0AAD9W808_PHOAM</name>
<proteinExistence type="predicted"/>
<comment type="caution">
    <text evidence="2">The sequence shown here is derived from an EMBL/GenBank/DDBJ whole genome shotgun (WGS) entry which is preliminary data.</text>
</comment>
<evidence type="ECO:0000259" key="1">
    <source>
        <dbReference type="Pfam" id="PF25482"/>
    </source>
</evidence>
<evidence type="ECO:0000313" key="3">
    <source>
        <dbReference type="Proteomes" id="UP001265746"/>
    </source>
</evidence>